<dbReference type="EMBL" id="CP000926">
    <property type="protein sequence ID" value="ABY96298.1"/>
    <property type="molecule type" value="Genomic_DNA"/>
</dbReference>
<dbReference type="HOGENOM" id="CLU_608154_0_0_6"/>
<dbReference type="KEGG" id="ppg:PputGB1_0387"/>
<accession>B0KJ48</accession>
<dbReference type="RefSeq" id="WP_012270157.1">
    <property type="nucleotide sequence ID" value="NC_010322.1"/>
</dbReference>
<gene>
    <name evidence="1" type="ordered locus">PputGB1_0387</name>
</gene>
<name>B0KJ48_PSEPG</name>
<protein>
    <submittedName>
        <fullName evidence="1">Uncharacterized protein</fullName>
    </submittedName>
</protein>
<evidence type="ECO:0000313" key="2">
    <source>
        <dbReference type="Proteomes" id="UP000002157"/>
    </source>
</evidence>
<reference evidence="1 2" key="1">
    <citation type="submission" date="2008-01" db="EMBL/GenBank/DDBJ databases">
        <title>Complete sequence of Pseudomonas putida GB-1.</title>
        <authorList>
            <consortium name="US DOE Joint Genome Institute"/>
            <person name="Copeland A."/>
            <person name="Lucas S."/>
            <person name="Lapidus A."/>
            <person name="Barry K."/>
            <person name="Glavina del Rio T."/>
            <person name="Dalin E."/>
            <person name="Tice H."/>
            <person name="Pitluck S."/>
            <person name="Bruce D."/>
            <person name="Goodwin L."/>
            <person name="Chertkov O."/>
            <person name="Brettin T."/>
            <person name="Detter J.C."/>
            <person name="Han C."/>
            <person name="Kuske C.R."/>
            <person name="Schmutz J."/>
            <person name="Larimer F."/>
            <person name="Land M."/>
            <person name="Hauser L."/>
            <person name="Kyrpides N."/>
            <person name="Kim E."/>
            <person name="McCarthy J.K."/>
            <person name="Richardson P."/>
        </authorList>
    </citation>
    <scope>NUCLEOTIDE SEQUENCE [LARGE SCALE GENOMIC DNA]</scope>
    <source>
        <strain evidence="1 2">GB-1</strain>
    </source>
</reference>
<evidence type="ECO:0000313" key="1">
    <source>
        <dbReference type="EMBL" id="ABY96298.1"/>
    </source>
</evidence>
<proteinExistence type="predicted"/>
<dbReference type="Proteomes" id="UP000002157">
    <property type="component" value="Chromosome"/>
</dbReference>
<sequence>MIVDWNDEHRAAGRAYTPRSGLDPIIEDGEFVNSWSIRLEYKFTIETIEGKHSLALEKTKQDYTYNLMATGDLGKHVHYGERVYRLCYERSEPKFKEFLDSIMSGFTTLDVEIDTFILSSLLFRNSQVALDSVHWPNDLLTVGQLAPDRTKFSISTSDNTAIDQGETSVLTGGRIAFTTEPATPGVVWSVQHLPDYTGDDLKGEIDPGTGVYTAPAADTFDDSFIKVIVTAKSGDNVAHALVSVLRTTVSVYPSVMTLNLGAYNDILAGEMNKGAINWAVEGFGKLEDIDNGDPLAQASKRYLAPTVGEVPDWDDSMPLLDMYIRHSRIKVSSGATSKYVDVLLPIAIQDNHWLEATRAGEGVRFEFWWKPKSRPAELVDPENTSWHVRVGSGTCIDGVYTPDPSKAEEYAVIVATNDVTEDYASMILPLPFIDVEQFMALHAPDEAKAV</sequence>
<organism evidence="1 2">
    <name type="scientific">Pseudomonas putida (strain GB-1)</name>
    <dbReference type="NCBI Taxonomy" id="76869"/>
    <lineage>
        <taxon>Bacteria</taxon>
        <taxon>Pseudomonadati</taxon>
        <taxon>Pseudomonadota</taxon>
        <taxon>Gammaproteobacteria</taxon>
        <taxon>Pseudomonadales</taxon>
        <taxon>Pseudomonadaceae</taxon>
        <taxon>Pseudomonas</taxon>
    </lineage>
</organism>
<dbReference type="AlphaFoldDB" id="B0KJ48"/>